<reference evidence="2" key="1">
    <citation type="submission" date="2019-12" db="EMBL/GenBank/DDBJ databases">
        <title>An insight into the sialome of adult female Ixodes ricinus ticks feeding for 6 days.</title>
        <authorList>
            <person name="Perner J."/>
            <person name="Ribeiro J.M.C."/>
        </authorList>
    </citation>
    <scope>NUCLEOTIDE SEQUENCE</scope>
    <source>
        <strain evidence="2">Semi-engorged</strain>
        <tissue evidence="2">Salivary glands</tissue>
    </source>
</reference>
<keyword evidence="1" id="KW-0732">Signal</keyword>
<feature type="signal peptide" evidence="1">
    <location>
        <begin position="1"/>
        <end position="22"/>
    </location>
</feature>
<dbReference type="EMBL" id="GIFC01014575">
    <property type="protein sequence ID" value="MXU96658.1"/>
    <property type="molecule type" value="Transcribed_RNA"/>
</dbReference>
<accession>A0A6B0V5U7</accession>
<evidence type="ECO:0000313" key="2">
    <source>
        <dbReference type="EMBL" id="MXU96658.1"/>
    </source>
</evidence>
<name>A0A6B0V5U7_IXORI</name>
<dbReference type="AlphaFoldDB" id="A0A6B0V5U7"/>
<proteinExistence type="predicted"/>
<sequence length="224" mass="23394">MCPWLSRYFFCFCYAAAAGALALEGGTLADGRHLVQLVPDALGLSLGHHLLPGPVLGLLVPHQVHILGRVILLGRGVHSLHQLLEVAHGNVGLLALRLGSEGRLEAGSVQDVHAGILGLLVEQGDGQSGLAEHHLVGVPHGLAQLFLEVLQGRLGDHLGVAKPLGVGRHAGHRAGLHPGLVRGRLHYLALAVPVGPRVLVHEQSLDGGLVPHAVVISLLGPVWV</sequence>
<evidence type="ECO:0000256" key="1">
    <source>
        <dbReference type="SAM" id="SignalP"/>
    </source>
</evidence>
<feature type="chain" id="PRO_5025665108" evidence="1">
    <location>
        <begin position="23"/>
        <end position="224"/>
    </location>
</feature>
<organism evidence="2">
    <name type="scientific">Ixodes ricinus</name>
    <name type="common">Common tick</name>
    <name type="synonym">Acarus ricinus</name>
    <dbReference type="NCBI Taxonomy" id="34613"/>
    <lineage>
        <taxon>Eukaryota</taxon>
        <taxon>Metazoa</taxon>
        <taxon>Ecdysozoa</taxon>
        <taxon>Arthropoda</taxon>
        <taxon>Chelicerata</taxon>
        <taxon>Arachnida</taxon>
        <taxon>Acari</taxon>
        <taxon>Parasitiformes</taxon>
        <taxon>Ixodida</taxon>
        <taxon>Ixodoidea</taxon>
        <taxon>Ixodidae</taxon>
        <taxon>Ixodinae</taxon>
        <taxon>Ixodes</taxon>
    </lineage>
</organism>
<protein>
    <submittedName>
        <fullName evidence="2">Putative secreted protein</fullName>
    </submittedName>
</protein>